<protein>
    <recommendedName>
        <fullName evidence="3">C2H2-type domain-containing protein</fullName>
    </recommendedName>
</protein>
<gene>
    <name evidence="1" type="ORF">T07_8075</name>
</gene>
<dbReference type="EMBL" id="JYDL01000009">
    <property type="protein sequence ID" value="KRX26047.1"/>
    <property type="molecule type" value="Genomic_DNA"/>
</dbReference>
<dbReference type="OrthoDB" id="5917967at2759"/>
<name>A0A0V0SH00_9BILA</name>
<dbReference type="AlphaFoldDB" id="A0A0V0SH00"/>
<keyword evidence="2" id="KW-1185">Reference proteome</keyword>
<organism evidence="1 2">
    <name type="scientific">Trichinella nelsoni</name>
    <dbReference type="NCBI Taxonomy" id="6336"/>
    <lineage>
        <taxon>Eukaryota</taxon>
        <taxon>Metazoa</taxon>
        <taxon>Ecdysozoa</taxon>
        <taxon>Nematoda</taxon>
        <taxon>Enoplea</taxon>
        <taxon>Dorylaimia</taxon>
        <taxon>Trichinellida</taxon>
        <taxon>Trichinellidae</taxon>
        <taxon>Trichinella</taxon>
    </lineage>
</organism>
<reference evidence="1 2" key="1">
    <citation type="submission" date="2015-01" db="EMBL/GenBank/DDBJ databases">
        <title>Evolution of Trichinella species and genotypes.</title>
        <authorList>
            <person name="Korhonen P.K."/>
            <person name="Edoardo P."/>
            <person name="Giuseppe L.R."/>
            <person name="Gasser R.B."/>
        </authorList>
    </citation>
    <scope>NUCLEOTIDE SEQUENCE [LARGE SCALE GENOMIC DNA]</scope>
    <source>
        <strain evidence="1">ISS37</strain>
    </source>
</reference>
<proteinExistence type="predicted"/>
<sequence>MRTACGITLSRDICSKRNTVVKSAWPYLLSSCAWSAHARVHGNNCSFVCLECAQELGSAEKRGRHLLIYYADRCHTPAWICPVRLKCYNDRTGWFWCTVKLSYC</sequence>
<accession>A0A0V0SH00</accession>
<dbReference type="STRING" id="6336.A0A0V0SH00"/>
<dbReference type="Proteomes" id="UP000054630">
    <property type="component" value="Unassembled WGS sequence"/>
</dbReference>
<evidence type="ECO:0008006" key="3">
    <source>
        <dbReference type="Google" id="ProtNLM"/>
    </source>
</evidence>
<evidence type="ECO:0000313" key="2">
    <source>
        <dbReference type="Proteomes" id="UP000054630"/>
    </source>
</evidence>
<comment type="caution">
    <text evidence="1">The sequence shown here is derived from an EMBL/GenBank/DDBJ whole genome shotgun (WGS) entry which is preliminary data.</text>
</comment>
<evidence type="ECO:0000313" key="1">
    <source>
        <dbReference type="EMBL" id="KRX26047.1"/>
    </source>
</evidence>